<comment type="caution">
    <text evidence="1">The sequence shown here is derived from an EMBL/GenBank/DDBJ whole genome shotgun (WGS) entry which is preliminary data.</text>
</comment>
<organism evidence="1 2">
    <name type="scientific">Caldibacillus debilis</name>
    <dbReference type="NCBI Taxonomy" id="301148"/>
    <lineage>
        <taxon>Bacteria</taxon>
        <taxon>Bacillati</taxon>
        <taxon>Bacillota</taxon>
        <taxon>Bacilli</taxon>
        <taxon>Bacillales</taxon>
        <taxon>Bacillaceae</taxon>
        <taxon>Caldibacillus</taxon>
    </lineage>
</organism>
<accession>A0A3E0JWI3</accession>
<evidence type="ECO:0000313" key="2">
    <source>
        <dbReference type="Proteomes" id="UP000257014"/>
    </source>
</evidence>
<proteinExistence type="predicted"/>
<reference evidence="1 2" key="1">
    <citation type="submission" date="2018-03" db="EMBL/GenBank/DDBJ databases">
        <authorList>
            <person name="Keele B.F."/>
        </authorList>
    </citation>
    <scope>NUCLEOTIDE SEQUENCE [LARGE SCALE GENOMIC DNA]</scope>
    <source>
        <strain evidence="1">ZCTH4_d</strain>
    </source>
</reference>
<dbReference type="AlphaFoldDB" id="A0A3E0JWI3"/>
<dbReference type="EMBL" id="QEWE01000039">
    <property type="protein sequence ID" value="REJ24373.1"/>
    <property type="molecule type" value="Genomic_DNA"/>
</dbReference>
<evidence type="ECO:0000313" key="1">
    <source>
        <dbReference type="EMBL" id="REJ24373.1"/>
    </source>
</evidence>
<sequence>MPPIFVFLSPAAPSAGSRVLPFAGFAGLKRGRYGSRYNFRPRDLRLPASKSQAAGARELCGFLGSARFCLGAPKIHWRTEK</sequence>
<dbReference type="Proteomes" id="UP000257014">
    <property type="component" value="Unassembled WGS sequence"/>
</dbReference>
<protein>
    <submittedName>
        <fullName evidence="1">Uncharacterized protein</fullName>
    </submittedName>
</protein>
<gene>
    <name evidence="1" type="ORF">C6P37_16115</name>
</gene>
<name>A0A3E0JWI3_9BACI</name>